<reference evidence="3 4" key="1">
    <citation type="submission" date="2019-04" db="EMBL/GenBank/DDBJ databases">
        <title>Sphingobacterium olei sp. nov., isolated from oil-contaminated soil.</title>
        <authorList>
            <person name="Liu B."/>
        </authorList>
    </citation>
    <scope>NUCLEOTIDE SEQUENCE [LARGE SCALE GENOMIC DNA]</scope>
    <source>
        <strain evidence="3 4">Y3L14</strain>
    </source>
</reference>
<dbReference type="InterPro" id="IPR032272">
    <property type="entry name" value="DUF4834"/>
</dbReference>
<keyword evidence="4" id="KW-1185">Reference proteome</keyword>
<proteinExistence type="predicted"/>
<keyword evidence="2" id="KW-0472">Membrane</keyword>
<dbReference type="EMBL" id="SUKA01000001">
    <property type="protein sequence ID" value="TJY68562.1"/>
    <property type="molecule type" value="Genomic_DNA"/>
</dbReference>
<dbReference type="RefSeq" id="WP_136819434.1">
    <property type="nucleotide sequence ID" value="NZ_BMJX01000001.1"/>
</dbReference>
<name>A0A4U0HD54_9SPHI</name>
<feature type="compositionally biased region" description="Polar residues" evidence="1">
    <location>
        <begin position="43"/>
        <end position="67"/>
    </location>
</feature>
<comment type="caution">
    <text evidence="3">The sequence shown here is derived from an EMBL/GenBank/DDBJ whole genome shotgun (WGS) entry which is preliminary data.</text>
</comment>
<keyword evidence="2" id="KW-1133">Transmembrane helix</keyword>
<dbReference type="AlphaFoldDB" id="A0A4U0HD54"/>
<feature type="region of interest" description="Disordered" evidence="1">
    <location>
        <begin position="43"/>
        <end position="106"/>
    </location>
</feature>
<feature type="compositionally biased region" description="Basic and acidic residues" evidence="1">
    <location>
        <begin position="68"/>
        <end position="90"/>
    </location>
</feature>
<evidence type="ECO:0000313" key="4">
    <source>
        <dbReference type="Proteomes" id="UP000309872"/>
    </source>
</evidence>
<dbReference type="Proteomes" id="UP000309872">
    <property type="component" value="Unassembled WGS sequence"/>
</dbReference>
<protein>
    <submittedName>
        <fullName evidence="3">DUF4834 family protein</fullName>
    </submittedName>
</protein>
<dbReference type="Pfam" id="PF16118">
    <property type="entry name" value="DUF4834"/>
    <property type="match status" value="1"/>
</dbReference>
<accession>A0A4U0HD54</accession>
<gene>
    <name evidence="3" type="ORF">FAZ19_04725</name>
</gene>
<dbReference type="OrthoDB" id="799376at2"/>
<organism evidence="3 4">
    <name type="scientific">Sphingobacterium alkalisoli</name>
    <dbReference type="NCBI Taxonomy" id="1874115"/>
    <lineage>
        <taxon>Bacteria</taxon>
        <taxon>Pseudomonadati</taxon>
        <taxon>Bacteroidota</taxon>
        <taxon>Sphingobacteriia</taxon>
        <taxon>Sphingobacteriales</taxon>
        <taxon>Sphingobacteriaceae</taxon>
        <taxon>Sphingobacterium</taxon>
    </lineage>
</organism>
<evidence type="ECO:0000313" key="3">
    <source>
        <dbReference type="EMBL" id="TJY68562.1"/>
    </source>
</evidence>
<keyword evidence="2" id="KW-0812">Transmembrane</keyword>
<evidence type="ECO:0000256" key="2">
    <source>
        <dbReference type="SAM" id="Phobius"/>
    </source>
</evidence>
<evidence type="ECO:0000256" key="1">
    <source>
        <dbReference type="SAM" id="MobiDB-lite"/>
    </source>
</evidence>
<sequence length="106" mass="12386">MTFIYFILFIIIFYYVFKFSMRLIMPFAMRKLAERMMKKAQQSHQYNYGGQSPFGNSNPFGSANTDHSQSRKPDDKVHVDYVPAKEEHKKNGTATAGEFVDFEEIK</sequence>
<feature type="transmembrane region" description="Helical" evidence="2">
    <location>
        <begin position="6"/>
        <end position="29"/>
    </location>
</feature>